<dbReference type="InterPro" id="IPR001849">
    <property type="entry name" value="PH_domain"/>
</dbReference>
<protein>
    <submittedName>
        <fullName evidence="6">Myotubularin-related protein 13</fullName>
    </submittedName>
</protein>
<dbReference type="PROSITE" id="PS50003">
    <property type="entry name" value="PH_DOMAIN"/>
    <property type="match status" value="1"/>
</dbReference>
<feature type="domain" description="PH" evidence="3">
    <location>
        <begin position="701"/>
        <end position="805"/>
    </location>
</feature>
<feature type="region of interest" description="Disordered" evidence="2">
    <location>
        <begin position="632"/>
        <end position="652"/>
    </location>
</feature>
<dbReference type="InterPro" id="IPR029021">
    <property type="entry name" value="Prot-tyrosine_phosphatase-like"/>
</dbReference>
<dbReference type="InterPro" id="IPR030564">
    <property type="entry name" value="Myotubularin"/>
</dbReference>
<dbReference type="PROSITE" id="PS51339">
    <property type="entry name" value="PPASE_MYOTUBULARIN"/>
    <property type="match status" value="1"/>
</dbReference>
<dbReference type="Gene3D" id="2.30.29.30">
    <property type="entry name" value="Pleckstrin-homology domain (PH domain)/Phosphotyrosine-binding domain (PTB)"/>
    <property type="match status" value="1"/>
</dbReference>
<sequence>MTIGRQYLLKRRTGTIVEERVNRPGWNDEDDISVSDDSELPTSTTLKASEKSTMEQLVERACFRDYQRLGLGTISGSSSRSKPEYFRITASNRMYSLCRSYPGLLVVPQAVQDSSLPRVARCYRHNRLPVVCWKNSRSGTLLLRSGGFHGKGVVGLFKSQNSPQAAPTSSLESSSSIEQEKYLQALLNAVSVHQKLRGNNTLTVRPALALSPGTERRTSRMSTVLKQVVPGHLDVNPSNSFARGGVWASLRSSTRLMSSPTSFIDVGSRLAGKDHSASFNNSTYLQNQLLKRQAALYVFGEKSQLRNFKIEFALNCEFVPVEFHEIRQVKASFKKLMRACIPSTIPTDSEVTFLKALGDSEWFPQLHRILQLAVVISEVLENGSSVLVCLEEGWDITAQVTSLVQLLSDPFYRTLEGFRMLVEKEWLSFGHKFSQRSSLTLNCQGSGFAPVFLQFLDCVHQSPKNVGHALESSRVSVTMTCRTLFDDKGDKHAKKGICIWECIDRMHKRSPIFFNYLYSPVEIEALKPNVNVSSLKKWDYYVEETLSTGPSYDWMMLTPKHFPSEDSDLVRGAGPHSQRRTVWPCYDDVSCTQPDALTSLFSEIEKLEHKLNQTAEKWQQLWERVSVDLKEEPRADRSQRHPSGSPGIVSTNLPSYQKRSLLHLPDSSLGEGQSASISPSNGVDRRAATLYGQYTSKNDENRSFEGTLYKRGALLKGWKPRWFVLDVTKHQLRYYDSGEDTSCKGQIDLAEVEMVIPAGPSMGAPKHTSDKAFFDLKTSKRVYNFCAQDGQSAQQWMDRIQSCISDA</sequence>
<dbReference type="Pfam" id="PF00169">
    <property type="entry name" value="PH"/>
    <property type="match status" value="1"/>
</dbReference>
<evidence type="ECO:0000259" key="3">
    <source>
        <dbReference type="PROSITE" id="PS50003"/>
    </source>
</evidence>
<evidence type="ECO:0000256" key="1">
    <source>
        <dbReference type="ARBA" id="ARBA00007471"/>
    </source>
</evidence>
<keyword evidence="5" id="KW-1185">Reference proteome</keyword>
<dbReference type="Proteomes" id="UP000694923">
    <property type="component" value="Unplaced"/>
</dbReference>
<proteinExistence type="inferred from homology"/>
<evidence type="ECO:0000256" key="2">
    <source>
        <dbReference type="SAM" id="MobiDB-lite"/>
    </source>
</evidence>
<accession>A0ABM0R165</accession>
<evidence type="ECO:0000259" key="4">
    <source>
        <dbReference type="PROSITE" id="PS51339"/>
    </source>
</evidence>
<dbReference type="InterPro" id="IPR010569">
    <property type="entry name" value="Myotubularin-like_Pase_dom"/>
</dbReference>
<dbReference type="SUPFAM" id="SSF50729">
    <property type="entry name" value="PH domain-like"/>
    <property type="match status" value="1"/>
</dbReference>
<feature type="domain" description="Myotubularin phosphatase" evidence="4">
    <location>
        <begin position="56"/>
        <end position="461"/>
    </location>
</feature>
<dbReference type="PANTHER" id="PTHR10807">
    <property type="entry name" value="MYOTUBULARIN-RELATED"/>
    <property type="match status" value="1"/>
</dbReference>
<dbReference type="PANTHER" id="PTHR10807:SF4">
    <property type="entry name" value="MYOTUBULARIN-RELATED PROTEIN 13"/>
    <property type="match status" value="1"/>
</dbReference>
<evidence type="ECO:0000313" key="5">
    <source>
        <dbReference type="Proteomes" id="UP000694923"/>
    </source>
</evidence>
<evidence type="ECO:0000313" key="6">
    <source>
        <dbReference type="RefSeq" id="XP_008574356.1"/>
    </source>
</evidence>
<comment type="similarity">
    <text evidence="1">Belongs to the protein-tyrosine phosphatase family. Non-receptor class myotubularin subfamily.</text>
</comment>
<dbReference type="RefSeq" id="XP_008574356.1">
    <property type="nucleotide sequence ID" value="XM_008576134.1"/>
</dbReference>
<dbReference type="SUPFAM" id="SSF52799">
    <property type="entry name" value="(Phosphotyrosine protein) phosphatases II"/>
    <property type="match status" value="1"/>
</dbReference>
<name>A0ABM0R165_GALVR</name>
<dbReference type="InterPro" id="IPR011993">
    <property type="entry name" value="PH-like_dom_sf"/>
</dbReference>
<dbReference type="Pfam" id="PF06602">
    <property type="entry name" value="Myotub-related"/>
    <property type="match status" value="1"/>
</dbReference>
<organism evidence="5 6">
    <name type="scientific">Galeopterus variegatus</name>
    <name type="common">Malayan flying lemur</name>
    <name type="synonym">Cynocephalus variegatus</name>
    <dbReference type="NCBI Taxonomy" id="482537"/>
    <lineage>
        <taxon>Eukaryota</taxon>
        <taxon>Metazoa</taxon>
        <taxon>Chordata</taxon>
        <taxon>Craniata</taxon>
        <taxon>Vertebrata</taxon>
        <taxon>Euteleostomi</taxon>
        <taxon>Mammalia</taxon>
        <taxon>Eutheria</taxon>
        <taxon>Euarchontoglires</taxon>
        <taxon>Dermoptera</taxon>
        <taxon>Cynocephalidae</taxon>
        <taxon>Galeopterus</taxon>
    </lineage>
</organism>
<gene>
    <name evidence="6" type="primary">SBF2</name>
</gene>
<reference evidence="6" key="1">
    <citation type="submission" date="2025-08" db="UniProtKB">
        <authorList>
            <consortium name="RefSeq"/>
        </authorList>
    </citation>
    <scope>IDENTIFICATION</scope>
</reference>
<dbReference type="GeneID" id="103593190"/>
<dbReference type="CDD" id="cd01235">
    <property type="entry name" value="PH_Sbf1_hMTMR5"/>
    <property type="match status" value="1"/>
</dbReference>
<dbReference type="SMART" id="SM00233">
    <property type="entry name" value="PH"/>
    <property type="match status" value="1"/>
</dbReference>